<evidence type="ECO:0000313" key="1">
    <source>
        <dbReference type="EMBL" id="JAH59944.1"/>
    </source>
</evidence>
<dbReference type="EMBL" id="GBXM01048633">
    <property type="protein sequence ID" value="JAH59944.1"/>
    <property type="molecule type" value="Transcribed_RNA"/>
</dbReference>
<accession>A0A0E9U212</accession>
<protein>
    <submittedName>
        <fullName evidence="1">Uncharacterized protein</fullName>
    </submittedName>
</protein>
<organism evidence="1">
    <name type="scientific">Anguilla anguilla</name>
    <name type="common">European freshwater eel</name>
    <name type="synonym">Muraena anguilla</name>
    <dbReference type="NCBI Taxonomy" id="7936"/>
    <lineage>
        <taxon>Eukaryota</taxon>
        <taxon>Metazoa</taxon>
        <taxon>Chordata</taxon>
        <taxon>Craniata</taxon>
        <taxon>Vertebrata</taxon>
        <taxon>Euteleostomi</taxon>
        <taxon>Actinopterygii</taxon>
        <taxon>Neopterygii</taxon>
        <taxon>Teleostei</taxon>
        <taxon>Anguilliformes</taxon>
        <taxon>Anguillidae</taxon>
        <taxon>Anguilla</taxon>
    </lineage>
</organism>
<reference evidence="1" key="2">
    <citation type="journal article" date="2015" name="Fish Shellfish Immunol.">
        <title>Early steps in the European eel (Anguilla anguilla)-Vibrio vulnificus interaction in the gills: Role of the RtxA13 toxin.</title>
        <authorList>
            <person name="Callol A."/>
            <person name="Pajuelo D."/>
            <person name="Ebbesson L."/>
            <person name="Teles M."/>
            <person name="MacKenzie S."/>
            <person name="Amaro C."/>
        </authorList>
    </citation>
    <scope>NUCLEOTIDE SEQUENCE</scope>
</reference>
<dbReference type="AlphaFoldDB" id="A0A0E9U212"/>
<reference evidence="1" key="1">
    <citation type="submission" date="2014-11" db="EMBL/GenBank/DDBJ databases">
        <authorList>
            <person name="Amaro Gonzalez C."/>
        </authorList>
    </citation>
    <scope>NUCLEOTIDE SEQUENCE</scope>
</reference>
<name>A0A0E9U212_ANGAN</name>
<sequence length="29" mass="3548">MSKYFRISILQKYYQMSQQLLLAVTETYT</sequence>
<proteinExistence type="predicted"/>